<dbReference type="EMBL" id="BT065826">
    <property type="protein sequence ID" value="ACN31702.1"/>
    <property type="molecule type" value="mRNA"/>
</dbReference>
<proteinExistence type="evidence at transcript level"/>
<reference evidence="2" key="2">
    <citation type="submission" date="2012-06" db="EMBL/GenBank/DDBJ databases">
        <authorList>
            <person name="Yu Y."/>
            <person name="Currie J."/>
            <person name="Lomeli R."/>
            <person name="Angelova A."/>
            <person name="Collura K."/>
            <person name="Wissotski M."/>
            <person name="Campos D."/>
            <person name="Kudrna D."/>
            <person name="Golser W."/>
            <person name="Ashely E."/>
            <person name="Descour A."/>
            <person name="Fernandes J."/>
            <person name="Soderlund C."/>
            <person name="Walbot V."/>
        </authorList>
    </citation>
    <scope>NUCLEOTIDE SEQUENCE</scope>
    <source>
        <strain evidence="2">B73</strain>
    </source>
</reference>
<feature type="compositionally biased region" description="Pro residues" evidence="1">
    <location>
        <begin position="279"/>
        <end position="293"/>
    </location>
</feature>
<evidence type="ECO:0000256" key="1">
    <source>
        <dbReference type="SAM" id="MobiDB-lite"/>
    </source>
</evidence>
<evidence type="ECO:0000313" key="2">
    <source>
        <dbReference type="EMBL" id="ACN31702.1"/>
    </source>
</evidence>
<sequence>MHRWRWRWRRRWRDAPVGVAAHPRLVQERDALLARALVGAPGDAVLAVVDARHLEAPVRLAAEEVVRVGEVLEVRQAADALRYLAGEAVVRDVELLQRPHVADRVRQGAGDAVEAEVQHGELVQLADLGRDAGGDAAVEQDQLVERGGHVADAARQAAADPLQVGQHDHRRRRVGEAVGQRELEVVVVDEERVDLLVEDGRRHLAAEVVEPDVHVLDVGEAEELRREGPGELVVADVDLVEEVEGAERVGEGAAEAVGVEVEDGEVGSSPSQKHRIAPATPPPPPPHVPPDLR</sequence>
<dbReference type="AlphaFoldDB" id="C0PC07"/>
<feature type="region of interest" description="Disordered" evidence="1">
    <location>
        <begin position="246"/>
        <end position="293"/>
    </location>
</feature>
<accession>C0PC07</accession>
<organism evidence="2">
    <name type="scientific">Zea mays</name>
    <name type="common">Maize</name>
    <dbReference type="NCBI Taxonomy" id="4577"/>
    <lineage>
        <taxon>Eukaryota</taxon>
        <taxon>Viridiplantae</taxon>
        <taxon>Streptophyta</taxon>
        <taxon>Embryophyta</taxon>
        <taxon>Tracheophyta</taxon>
        <taxon>Spermatophyta</taxon>
        <taxon>Magnoliopsida</taxon>
        <taxon>Liliopsida</taxon>
        <taxon>Poales</taxon>
        <taxon>Poaceae</taxon>
        <taxon>PACMAD clade</taxon>
        <taxon>Panicoideae</taxon>
        <taxon>Andropogonodae</taxon>
        <taxon>Andropogoneae</taxon>
        <taxon>Tripsacinae</taxon>
        <taxon>Zea</taxon>
    </lineage>
</organism>
<name>C0PC07_MAIZE</name>
<reference evidence="2" key="1">
    <citation type="journal article" date="2009" name="PLoS Genet.">
        <title>Sequencing, mapping, and analysis of 27,455 maize full-length cDNAs.</title>
        <authorList>
            <person name="Soderlund C."/>
            <person name="Descour A."/>
            <person name="Kudrna D."/>
            <person name="Bomhoff M."/>
            <person name="Boyd L."/>
            <person name="Currie J."/>
            <person name="Angelova A."/>
            <person name="Collura K."/>
            <person name="Wissotski M."/>
            <person name="Ashley E."/>
            <person name="Morrow D."/>
            <person name="Fernandes J."/>
            <person name="Walbot V."/>
            <person name="Yu Y."/>
        </authorList>
    </citation>
    <scope>NUCLEOTIDE SEQUENCE</scope>
    <source>
        <strain evidence="2">B73</strain>
    </source>
</reference>
<protein>
    <submittedName>
        <fullName evidence="2">Uncharacterized protein</fullName>
    </submittedName>
</protein>